<proteinExistence type="predicted"/>
<dbReference type="OrthoDB" id="2016421at2759"/>
<organism evidence="3 4">
    <name type="scientific">Ceratopteris richardii</name>
    <name type="common">Triangle waterfern</name>
    <dbReference type="NCBI Taxonomy" id="49495"/>
    <lineage>
        <taxon>Eukaryota</taxon>
        <taxon>Viridiplantae</taxon>
        <taxon>Streptophyta</taxon>
        <taxon>Embryophyta</taxon>
        <taxon>Tracheophyta</taxon>
        <taxon>Polypodiopsida</taxon>
        <taxon>Polypodiidae</taxon>
        <taxon>Polypodiales</taxon>
        <taxon>Pteridineae</taxon>
        <taxon>Pteridaceae</taxon>
        <taxon>Parkerioideae</taxon>
        <taxon>Ceratopteris</taxon>
    </lineage>
</organism>
<keyword evidence="2" id="KW-0472">Membrane</keyword>
<dbReference type="Proteomes" id="UP000825935">
    <property type="component" value="Chromosome 5"/>
</dbReference>
<name>A0A8T2UNG4_CERRI</name>
<evidence type="ECO:0000256" key="2">
    <source>
        <dbReference type="SAM" id="Phobius"/>
    </source>
</evidence>
<comment type="caution">
    <text evidence="3">The sequence shown here is derived from an EMBL/GenBank/DDBJ whole genome shotgun (WGS) entry which is preliminary data.</text>
</comment>
<feature type="region of interest" description="Disordered" evidence="1">
    <location>
        <begin position="403"/>
        <end position="449"/>
    </location>
</feature>
<accession>A0A8T2UNG4</accession>
<dbReference type="PANTHER" id="PTHR36354">
    <property type="entry name" value="IMPORT INNER MEMBRANE TRANSLOCASE SUBUNIT"/>
    <property type="match status" value="1"/>
</dbReference>
<dbReference type="PANTHER" id="PTHR36354:SF2">
    <property type="entry name" value="IMPORT INNER MEMBRANE TRANSLOCASE SUBUNIT"/>
    <property type="match status" value="1"/>
</dbReference>
<feature type="transmembrane region" description="Helical" evidence="2">
    <location>
        <begin position="213"/>
        <end position="233"/>
    </location>
</feature>
<feature type="transmembrane region" description="Helical" evidence="2">
    <location>
        <begin position="245"/>
        <end position="266"/>
    </location>
</feature>
<reference evidence="3" key="1">
    <citation type="submission" date="2021-08" db="EMBL/GenBank/DDBJ databases">
        <title>WGS assembly of Ceratopteris richardii.</title>
        <authorList>
            <person name="Marchant D.B."/>
            <person name="Chen G."/>
            <person name="Jenkins J."/>
            <person name="Shu S."/>
            <person name="Leebens-Mack J."/>
            <person name="Grimwood J."/>
            <person name="Schmutz J."/>
            <person name="Soltis P."/>
            <person name="Soltis D."/>
            <person name="Chen Z.-H."/>
        </authorList>
    </citation>
    <scope>NUCLEOTIDE SEQUENCE</scope>
    <source>
        <strain evidence="3">Whitten #5841</strain>
        <tissue evidence="3">Leaf</tissue>
    </source>
</reference>
<keyword evidence="2" id="KW-0812">Transmembrane</keyword>
<evidence type="ECO:0000313" key="4">
    <source>
        <dbReference type="Proteomes" id="UP000825935"/>
    </source>
</evidence>
<feature type="compositionally biased region" description="Acidic residues" evidence="1">
    <location>
        <begin position="403"/>
        <end position="419"/>
    </location>
</feature>
<evidence type="ECO:0000256" key="1">
    <source>
        <dbReference type="SAM" id="MobiDB-lite"/>
    </source>
</evidence>
<keyword evidence="4" id="KW-1185">Reference proteome</keyword>
<evidence type="ECO:0000313" key="3">
    <source>
        <dbReference type="EMBL" id="KAH7437667.1"/>
    </source>
</evidence>
<gene>
    <name evidence="3" type="ORF">KP509_05G083600</name>
</gene>
<feature type="compositionally biased region" description="Basic and acidic residues" evidence="1">
    <location>
        <begin position="420"/>
        <end position="449"/>
    </location>
</feature>
<dbReference type="Gene3D" id="3.10.450.320">
    <property type="entry name" value="Mitochondrial import inner membrane translocase subunit Tim21"/>
    <property type="match status" value="1"/>
</dbReference>
<dbReference type="EMBL" id="CM035410">
    <property type="protein sequence ID" value="KAH7437667.1"/>
    <property type="molecule type" value="Genomic_DNA"/>
</dbReference>
<dbReference type="AlphaFoldDB" id="A0A8T2UNG4"/>
<protein>
    <submittedName>
        <fullName evidence="3">Uncharacterized protein</fullName>
    </submittedName>
</protein>
<dbReference type="InterPro" id="IPR038552">
    <property type="entry name" value="Tim21_IMS_sf"/>
</dbReference>
<keyword evidence="2" id="KW-1133">Transmembrane helix</keyword>
<sequence>MGLLFLARDGSRQLPLRVAALCHGEPLSPQLNSVSRFKHTFSQELYATKWKANVPESSSRSVPITVKPHFSETGRGMELGTSKLEWFTQAARLRELSKLGTSRGLCRGAFCDKPPSMQGSSRCFGSVKIRQFNGPSSWHSTEKTTGFLPQKILVRYVSNDSIVKKLKLPPVKLPSIKLPSVTLKQPIEELKMTATRYKDVAGIQMEAFWKRNVMILVGAGGILACFLLWQIMYGVANLFVSFSEGMAKFGFLAMAAATVAFSIIAIRARYTINPDKVYRIAMRMLNTSAAALEVLGPPLTGTDLRAYVMSSGGLKLKSLKPRISSRRCFFIFPIQGSEKKGLVSAEVKKKKGKYEFKLLAVDVAIPGTEQRLYLVGDETEYKVGGGLVGQLRDPMLKAMAAQDEFDAQDEKEAEEEARAEEERRIEEAKSEETRRNEEIARLEREYQNK</sequence>